<dbReference type="RefSeq" id="WP_114488431.1">
    <property type="nucleotide sequence ID" value="NZ_CBCSHM010000085.1"/>
</dbReference>
<comment type="caution">
    <text evidence="1">The sequence shown here is derived from an EMBL/GenBank/DDBJ whole genome shotgun (WGS) entry which is preliminary data.</text>
</comment>
<gene>
    <name evidence="1" type="ORF">DU506_18955</name>
</gene>
<evidence type="ECO:0000313" key="2">
    <source>
        <dbReference type="Proteomes" id="UP000253204"/>
    </source>
</evidence>
<evidence type="ECO:0008006" key="3">
    <source>
        <dbReference type="Google" id="ProtNLM"/>
    </source>
</evidence>
<organism evidence="1 2">
    <name type="scientific">Vreelandella rituensis</name>
    <dbReference type="NCBI Taxonomy" id="2282306"/>
    <lineage>
        <taxon>Bacteria</taxon>
        <taxon>Pseudomonadati</taxon>
        <taxon>Pseudomonadota</taxon>
        <taxon>Gammaproteobacteria</taxon>
        <taxon>Oceanospirillales</taxon>
        <taxon>Halomonadaceae</taxon>
        <taxon>Vreelandella</taxon>
    </lineage>
</organism>
<dbReference type="Proteomes" id="UP000253204">
    <property type="component" value="Unassembled WGS sequence"/>
</dbReference>
<accession>A0A368TPD9</accession>
<name>A0A368TPD9_9GAMM</name>
<sequence>MAFRQVQDLLHWIVEFHDQLAEQYGELAGSQTDERMRMTLTFLADREARMSRSMANYIEDAEPNLLKTWLIDSQEFIHPGALSRIPKCLGCASVEDIRTNALTAHQTLIDMYRLRAELSAIPEESKLFERLAQNQETEAKLQSRDIARLEIY</sequence>
<dbReference type="Gene3D" id="1.20.1260.10">
    <property type="match status" value="1"/>
</dbReference>
<keyword evidence="2" id="KW-1185">Reference proteome</keyword>
<reference evidence="1 2" key="1">
    <citation type="submission" date="2018-07" db="EMBL/GenBank/DDBJ databases">
        <title>Halomonas rutogse sp. nov., isolated from Lake TangqianCo on Tibetan Plateau.</title>
        <authorList>
            <person name="Lu H."/>
            <person name="Xing P."/>
            <person name="Wu Q."/>
        </authorList>
    </citation>
    <scope>NUCLEOTIDE SEQUENCE [LARGE SCALE GENOMIC DNA]</scope>
    <source>
        <strain evidence="1 2">TQ8S</strain>
    </source>
</reference>
<dbReference type="EMBL" id="QPIJ01000071">
    <property type="protein sequence ID" value="RCV86176.1"/>
    <property type="molecule type" value="Genomic_DNA"/>
</dbReference>
<protein>
    <recommendedName>
        <fullName evidence="3">2-hydroxyacyl-CoA dehydratase</fullName>
    </recommendedName>
</protein>
<dbReference type="InterPro" id="IPR012347">
    <property type="entry name" value="Ferritin-like"/>
</dbReference>
<dbReference type="AlphaFoldDB" id="A0A368TPD9"/>
<evidence type="ECO:0000313" key="1">
    <source>
        <dbReference type="EMBL" id="RCV86176.1"/>
    </source>
</evidence>
<dbReference type="OrthoDB" id="278693at2"/>
<proteinExistence type="predicted"/>